<evidence type="ECO:0000256" key="1">
    <source>
        <dbReference type="ARBA" id="ARBA00004141"/>
    </source>
</evidence>
<evidence type="ECO:0000256" key="3">
    <source>
        <dbReference type="ARBA" id="ARBA00022989"/>
    </source>
</evidence>
<dbReference type="AlphaFoldDB" id="A0A4D4M0Y0"/>
<dbReference type="PANTHER" id="PTHR43019:SF23">
    <property type="entry name" value="PROTEASE DO-LIKE 5, CHLOROPLASTIC"/>
    <property type="match status" value="1"/>
</dbReference>
<dbReference type="Pfam" id="PF02674">
    <property type="entry name" value="Colicin_V"/>
    <property type="match status" value="1"/>
</dbReference>
<dbReference type="NCBIfam" id="NF033740">
    <property type="entry name" value="MarP_fam_protase"/>
    <property type="match status" value="1"/>
</dbReference>
<accession>A0A4D4M0Y0</accession>
<dbReference type="EMBL" id="BJHY01000001">
    <property type="protein sequence ID" value="GDY75146.1"/>
    <property type="molecule type" value="Genomic_DNA"/>
</dbReference>
<keyword evidence="3 5" id="KW-1133">Transmembrane helix</keyword>
<dbReference type="SUPFAM" id="SSF50494">
    <property type="entry name" value="Trypsin-like serine proteases"/>
    <property type="match status" value="1"/>
</dbReference>
<dbReference type="InterPro" id="IPR009003">
    <property type="entry name" value="Peptidase_S1_PA"/>
</dbReference>
<dbReference type="PANTHER" id="PTHR43019">
    <property type="entry name" value="SERINE ENDOPROTEASE DEGS"/>
    <property type="match status" value="1"/>
</dbReference>
<dbReference type="InterPro" id="IPR043504">
    <property type="entry name" value="Peptidase_S1_PA_chymotrypsin"/>
</dbReference>
<evidence type="ECO:0000313" key="8">
    <source>
        <dbReference type="Proteomes" id="UP000299211"/>
    </source>
</evidence>
<evidence type="ECO:0000256" key="5">
    <source>
        <dbReference type="SAM" id="Phobius"/>
    </source>
</evidence>
<dbReference type="Proteomes" id="UP000299211">
    <property type="component" value="Unassembled WGS sequence"/>
</dbReference>
<dbReference type="InterPro" id="IPR001940">
    <property type="entry name" value="Peptidase_S1C"/>
</dbReference>
<dbReference type="InterPro" id="IPR003825">
    <property type="entry name" value="Colicin-V_CvpA"/>
</dbReference>
<dbReference type="GO" id="GO:0004252">
    <property type="term" value="F:serine-type endopeptidase activity"/>
    <property type="evidence" value="ECO:0007669"/>
    <property type="project" value="InterPro"/>
</dbReference>
<feature type="transmembrane region" description="Helical" evidence="5">
    <location>
        <begin position="31"/>
        <end position="52"/>
    </location>
</feature>
<organism evidence="6 9">
    <name type="scientific">Streptomyces avermitilis</name>
    <dbReference type="NCBI Taxonomy" id="33903"/>
    <lineage>
        <taxon>Bacteria</taxon>
        <taxon>Bacillati</taxon>
        <taxon>Actinomycetota</taxon>
        <taxon>Actinomycetes</taxon>
        <taxon>Kitasatosporales</taxon>
        <taxon>Streptomycetaceae</taxon>
        <taxon>Streptomyces</taxon>
    </lineage>
</organism>
<evidence type="ECO:0000256" key="2">
    <source>
        <dbReference type="ARBA" id="ARBA00022692"/>
    </source>
</evidence>
<dbReference type="GO" id="GO:0006508">
    <property type="term" value="P:proteolysis"/>
    <property type="evidence" value="ECO:0007669"/>
    <property type="project" value="UniProtKB-KW"/>
</dbReference>
<dbReference type="GO" id="GO:0009403">
    <property type="term" value="P:toxin biosynthetic process"/>
    <property type="evidence" value="ECO:0007669"/>
    <property type="project" value="InterPro"/>
</dbReference>
<dbReference type="RefSeq" id="WP_010986019.1">
    <property type="nucleotide sequence ID" value="NZ_BAABTN010000002.1"/>
</dbReference>
<dbReference type="EMBL" id="BJHX01000001">
    <property type="protein sequence ID" value="GDY64669.1"/>
    <property type="molecule type" value="Genomic_DNA"/>
</dbReference>
<keyword evidence="2 5" id="KW-0812">Transmembrane</keyword>
<dbReference type="Gene3D" id="2.40.10.10">
    <property type="entry name" value="Trypsin-like serine proteases"/>
    <property type="match status" value="2"/>
</dbReference>
<protein>
    <submittedName>
        <fullName evidence="6">Serine protease</fullName>
    </submittedName>
</protein>
<sequence>MNVLDILLLVAAVWFAIVGYRQGFVVGILSVIGFLGGGLVAVYLLPLIWGWATDGTKVTTTAAVVAVIVVIVCASVGQALTTHLGNKLRRYITWSPARALDATGGALVNVVAMLLVAWLIGSALAGTTLPTLGKEVRGSKVLLGVARALPNQADTWFADFSSVLAQNGFPQVFSPFANEPITDVQPPDPALAKSPVATRAQKSIVKVMGTAQSCGKVLEGTGFVFGNRRVMTNAHVVGGVDEPTVQIGGEGRKYDAKVVLYDWRRDIAVLDVPNLKAPALQFTSTDAASGNGAIVAGFPENGSYNVQPARVRGRITANGPDIYHRGTVRRDVYSLYATVRQGNSGGPLLTPEGKVYGVVFAKSLDDANTGYALTADEVQKDITQGRRANQQVDSDSCAL</sequence>
<feature type="transmembrane region" description="Helical" evidence="5">
    <location>
        <begin position="102"/>
        <end position="121"/>
    </location>
</feature>
<name>A0A4D4M0Y0_STRAX</name>
<dbReference type="GeneID" id="41541677"/>
<dbReference type="STRING" id="33903.AQJ43_26890"/>
<comment type="subcellular location">
    <subcellularLocation>
        <location evidence="1">Membrane</location>
        <topology evidence="1">Multi-pass membrane protein</topology>
    </subcellularLocation>
</comment>
<comment type="caution">
    <text evidence="6">The sequence shown here is derived from an EMBL/GenBank/DDBJ whole genome shotgun (WGS) entry which is preliminary data.</text>
</comment>
<proteinExistence type="predicted"/>
<dbReference type="OMA" id="YRQGFVV"/>
<evidence type="ECO:0000313" key="9">
    <source>
        <dbReference type="Proteomes" id="UP000302139"/>
    </source>
</evidence>
<dbReference type="InterPro" id="IPR047680">
    <property type="entry name" value="MarP-like"/>
</dbReference>
<dbReference type="Pfam" id="PF13365">
    <property type="entry name" value="Trypsin_2"/>
    <property type="match status" value="1"/>
</dbReference>
<keyword evidence="6" id="KW-0645">Protease</keyword>
<feature type="transmembrane region" description="Helical" evidence="5">
    <location>
        <begin position="6"/>
        <end position="24"/>
    </location>
</feature>
<keyword evidence="6" id="KW-0378">Hydrolase</keyword>
<dbReference type="GO" id="GO:0016020">
    <property type="term" value="C:membrane"/>
    <property type="evidence" value="ECO:0007669"/>
    <property type="project" value="UniProtKB-SubCell"/>
</dbReference>
<evidence type="ECO:0000313" key="7">
    <source>
        <dbReference type="EMBL" id="GDY75146.1"/>
    </source>
</evidence>
<keyword evidence="4 5" id="KW-0472">Membrane</keyword>
<reference evidence="6 9" key="2">
    <citation type="submission" date="2019-04" db="EMBL/GenBank/DDBJ databases">
        <title>Draft genome sequences of Streptomyces avermitilis NBRC 14893.</title>
        <authorList>
            <person name="Komaki H."/>
            <person name="Tamura T."/>
            <person name="Hosoyama A."/>
        </authorList>
    </citation>
    <scope>NUCLEOTIDE SEQUENCE [LARGE SCALE GENOMIC DNA]</scope>
    <source>
        <strain evidence="6 9">NBRC 14893</strain>
    </source>
</reference>
<feature type="transmembrane region" description="Helical" evidence="5">
    <location>
        <begin position="58"/>
        <end position="81"/>
    </location>
</feature>
<evidence type="ECO:0000256" key="4">
    <source>
        <dbReference type="ARBA" id="ARBA00023136"/>
    </source>
</evidence>
<reference evidence="7 8" key="1">
    <citation type="submission" date="2019-04" db="EMBL/GenBank/DDBJ databases">
        <title>Draft genome sequences of Streptomyces avermitilis ATCC 31267.</title>
        <authorList>
            <person name="Komaki H."/>
            <person name="Tamura T."/>
            <person name="Hosoyama A."/>
        </authorList>
    </citation>
    <scope>NUCLEOTIDE SEQUENCE [LARGE SCALE GENOMIC DNA]</scope>
    <source>
        <strain evidence="7 8">ATCC 31267</strain>
    </source>
</reference>
<dbReference type="Proteomes" id="UP000302139">
    <property type="component" value="Unassembled WGS sequence"/>
</dbReference>
<dbReference type="PRINTS" id="PR00834">
    <property type="entry name" value="PROTEASES2C"/>
</dbReference>
<gene>
    <name evidence="6" type="ORF">SAV14893_040620</name>
    <name evidence="7" type="ORF">SAV31267_046310</name>
</gene>
<evidence type="ECO:0000313" key="6">
    <source>
        <dbReference type="EMBL" id="GDY64669.1"/>
    </source>
</evidence>